<keyword evidence="6" id="KW-0472">Membrane</keyword>
<comment type="similarity">
    <text evidence="7">Belongs to the CmpA/NrtA family.</text>
</comment>
<gene>
    <name evidence="8" type="ORF">SAMN05216600_10797</name>
</gene>
<evidence type="ECO:0000256" key="2">
    <source>
        <dbReference type="ARBA" id="ARBA00022448"/>
    </source>
</evidence>
<keyword evidence="3" id="KW-1003">Cell membrane</keyword>
<evidence type="ECO:0000256" key="3">
    <source>
        <dbReference type="ARBA" id="ARBA00022475"/>
    </source>
</evidence>
<dbReference type="Pfam" id="PF13379">
    <property type="entry name" value="NMT1_2"/>
    <property type="match status" value="1"/>
</dbReference>
<dbReference type="Proteomes" id="UP000198512">
    <property type="component" value="Unassembled WGS sequence"/>
</dbReference>
<keyword evidence="4" id="KW-0997">Cell inner membrane</keyword>
<evidence type="ECO:0000256" key="1">
    <source>
        <dbReference type="ARBA" id="ARBA00004308"/>
    </source>
</evidence>
<organism evidence="8 9">
    <name type="scientific">Pseudomonas cuatrocienegasensis</name>
    <dbReference type="NCBI Taxonomy" id="543360"/>
    <lineage>
        <taxon>Bacteria</taxon>
        <taxon>Pseudomonadati</taxon>
        <taxon>Pseudomonadota</taxon>
        <taxon>Gammaproteobacteria</taxon>
        <taxon>Pseudomonadales</taxon>
        <taxon>Pseudomonadaceae</taxon>
        <taxon>Pseudomonas</taxon>
    </lineage>
</organism>
<evidence type="ECO:0000313" key="8">
    <source>
        <dbReference type="EMBL" id="SEQ57111.1"/>
    </source>
</evidence>
<name>A0ABY1BD13_9PSED</name>
<keyword evidence="9" id="KW-1185">Reference proteome</keyword>
<keyword evidence="2" id="KW-0813">Transport</keyword>
<keyword evidence="5" id="KW-0732">Signal</keyword>
<sequence length="444" mass="48036">MDDTPKKPEQMTDVAQPRRTFIKQSLGLLGGGALISLLPPGMSAAVWAAGTDGLETTRAKLGFIALTDAAPLFVADELGLFAKHGMTEVEVLKQSSWGTTRDNLVLGSASGGIDGAHILTPMPYLMSAGKITPNNQPVPMYVLARLNLNGQGISISKEYADLKLGLDAAPFKQAVAAKAAAGKKTAAAMTFPGGTHDLWIRYWMAAGGIEPNKDLPTLVVPPPQMVANMKVGSMDAFCVGEPWNAQLINQGIGYSAVTTGELWKNHPEKALGMRADYVDANPKATRALLKAVMEAQMFCEDPANKAQVAEICAKRRWIGAPAKDLLARLQGTFDFGTGRVEENSPHLMRFWSEFASYPFKSHDLWFLTENIRWGYLPQGFDSQALIAKVNREDIWRQAAAELNVPAAQIPASTSRGIETFFDGKTFDPENPQAYLDSLAIKALS</sequence>
<comment type="subcellular location">
    <subcellularLocation>
        <location evidence="1">Endomembrane system</location>
    </subcellularLocation>
</comment>
<comment type="caution">
    <text evidence="8">The sequence shown here is derived from an EMBL/GenBank/DDBJ whole genome shotgun (WGS) entry which is preliminary data.</text>
</comment>
<evidence type="ECO:0000256" key="6">
    <source>
        <dbReference type="ARBA" id="ARBA00023136"/>
    </source>
</evidence>
<evidence type="ECO:0000256" key="7">
    <source>
        <dbReference type="ARBA" id="ARBA00024031"/>
    </source>
</evidence>
<dbReference type="PANTHER" id="PTHR30024">
    <property type="entry name" value="ALIPHATIC SULFONATES-BINDING PROTEIN-RELATED"/>
    <property type="match status" value="1"/>
</dbReference>
<evidence type="ECO:0000256" key="4">
    <source>
        <dbReference type="ARBA" id="ARBA00022519"/>
    </source>
</evidence>
<proteinExistence type="inferred from homology"/>
<accession>A0ABY1BD13</accession>
<dbReference type="SUPFAM" id="SSF53850">
    <property type="entry name" value="Periplasmic binding protein-like II"/>
    <property type="match status" value="1"/>
</dbReference>
<dbReference type="RefSeq" id="WP_069519935.1">
    <property type="nucleotide sequence ID" value="NZ_FOFP01000007.1"/>
</dbReference>
<dbReference type="Gene3D" id="3.40.190.10">
    <property type="entry name" value="Periplasmic binding protein-like II"/>
    <property type="match status" value="2"/>
</dbReference>
<dbReference type="InterPro" id="IPR006311">
    <property type="entry name" value="TAT_signal"/>
</dbReference>
<dbReference type="EMBL" id="FOFP01000007">
    <property type="protein sequence ID" value="SEQ57111.1"/>
    <property type="molecule type" value="Genomic_DNA"/>
</dbReference>
<dbReference type="CDD" id="cd13553">
    <property type="entry name" value="PBP2_NrtA_CpmA_like"/>
    <property type="match status" value="1"/>
</dbReference>
<protein>
    <submittedName>
        <fullName evidence="8">Nitrate/nitrite transport system substrate-binding protein</fullName>
    </submittedName>
</protein>
<dbReference type="PANTHER" id="PTHR30024:SF7">
    <property type="entry name" value="NITRATE_NITRITE BINDING PROTEIN NRTA"/>
    <property type="match status" value="1"/>
</dbReference>
<evidence type="ECO:0000313" key="9">
    <source>
        <dbReference type="Proteomes" id="UP000198512"/>
    </source>
</evidence>
<reference evidence="8 9" key="1">
    <citation type="submission" date="2016-10" db="EMBL/GenBank/DDBJ databases">
        <authorList>
            <person name="Varghese N."/>
            <person name="Submissions S."/>
        </authorList>
    </citation>
    <scope>NUCLEOTIDE SEQUENCE [LARGE SCALE GENOMIC DNA]</scope>
    <source>
        <strain evidence="8 9">CIP 109853</strain>
    </source>
</reference>
<dbReference type="InterPro" id="IPR044527">
    <property type="entry name" value="NrtA/CpmA_ABC-bd_dom"/>
</dbReference>
<evidence type="ECO:0000256" key="5">
    <source>
        <dbReference type="ARBA" id="ARBA00022729"/>
    </source>
</evidence>
<dbReference type="PROSITE" id="PS51318">
    <property type="entry name" value="TAT"/>
    <property type="match status" value="1"/>
</dbReference>